<organism evidence="2 3">
    <name type="scientific">Rhizopus delemar</name>
    <dbReference type="NCBI Taxonomy" id="936053"/>
    <lineage>
        <taxon>Eukaryota</taxon>
        <taxon>Fungi</taxon>
        <taxon>Fungi incertae sedis</taxon>
        <taxon>Mucoromycota</taxon>
        <taxon>Mucoromycotina</taxon>
        <taxon>Mucoromycetes</taxon>
        <taxon>Mucorales</taxon>
        <taxon>Mucorineae</taxon>
        <taxon>Rhizopodaceae</taxon>
        <taxon>Rhizopus</taxon>
    </lineage>
</organism>
<sequence length="291" mass="32765">MKTGQLSQIMIILQSNTRRFPSTVFGKKYHEYWESRKYSTLREDINNEFRSAISSIQRLVHRNLIEKANNVFSTSSSSSNCPTSNTSFSDATSSDVTTSGLTTSNGLTKTLAQTIELASDYLAQLGVINLTSDSVRNILKMCTTEEEYENIILSVNVKKVEIMESAKNLSKQLKMLNDYDIGLIENLVKHFLDLIESSKNLLNSTILERSAAVQTSIVDTNQLFLAVNDIVELVWLEREYFGTNKTKWDGILFKEGDHKISPGFVEFSGGVNDATTPEKERRGVKKLYSMI</sequence>
<evidence type="ECO:0000256" key="1">
    <source>
        <dbReference type="SAM" id="MobiDB-lite"/>
    </source>
</evidence>
<name>A0A9P6Z1I7_9FUNG</name>
<dbReference type="Proteomes" id="UP000740926">
    <property type="component" value="Unassembled WGS sequence"/>
</dbReference>
<evidence type="ECO:0000313" key="3">
    <source>
        <dbReference type="Proteomes" id="UP000740926"/>
    </source>
</evidence>
<dbReference type="AlphaFoldDB" id="A0A9P6Z1I7"/>
<keyword evidence="3" id="KW-1185">Reference proteome</keyword>
<dbReference type="EMBL" id="JAANIU010001050">
    <property type="protein sequence ID" value="KAG1568851.1"/>
    <property type="molecule type" value="Genomic_DNA"/>
</dbReference>
<feature type="compositionally biased region" description="Low complexity" evidence="1">
    <location>
        <begin position="72"/>
        <end position="89"/>
    </location>
</feature>
<proteinExistence type="predicted"/>
<comment type="caution">
    <text evidence="2">The sequence shown here is derived from an EMBL/GenBank/DDBJ whole genome shotgun (WGS) entry which is preliminary data.</text>
</comment>
<accession>A0A9P6Z1I7</accession>
<feature type="region of interest" description="Disordered" evidence="1">
    <location>
        <begin position="72"/>
        <end position="95"/>
    </location>
</feature>
<reference evidence="2 3" key="1">
    <citation type="journal article" date="2020" name="Microb. Genom.">
        <title>Genetic diversity of clinical and environmental Mucorales isolates obtained from an investigation of mucormycosis cases among solid organ transplant recipients.</title>
        <authorList>
            <person name="Nguyen M.H."/>
            <person name="Kaul D."/>
            <person name="Muto C."/>
            <person name="Cheng S.J."/>
            <person name="Richter R.A."/>
            <person name="Bruno V.M."/>
            <person name="Liu G."/>
            <person name="Beyhan S."/>
            <person name="Sundermann A.J."/>
            <person name="Mounaud S."/>
            <person name="Pasculle A.W."/>
            <person name="Nierman W.C."/>
            <person name="Driscoll E."/>
            <person name="Cumbie R."/>
            <person name="Clancy C.J."/>
            <person name="Dupont C.L."/>
        </authorList>
    </citation>
    <scope>NUCLEOTIDE SEQUENCE [LARGE SCALE GENOMIC DNA]</scope>
    <source>
        <strain evidence="2 3">GL24</strain>
    </source>
</reference>
<evidence type="ECO:0000313" key="2">
    <source>
        <dbReference type="EMBL" id="KAG1568851.1"/>
    </source>
</evidence>
<gene>
    <name evidence="2" type="ORF">G6F50_006918</name>
</gene>
<protein>
    <submittedName>
        <fullName evidence="2">Uncharacterized protein</fullName>
    </submittedName>
</protein>